<dbReference type="GO" id="GO:0016836">
    <property type="term" value="F:hydro-lyase activity"/>
    <property type="evidence" value="ECO:0007669"/>
    <property type="project" value="InterPro"/>
</dbReference>
<sequence>MGTDAANGAGDGTATSEGGGRVLHATTPLDEAFVRSLRCGDEVWLDGTVWGVRDASLIRFFDEGKRVDADFGGAVFLHTAPSVRPDGSGGYLPVSVGTTTSMRMDRFTRGCLDELGVRAIVGKGGLSAESLEHLRRSGGVYLAVTGGAASVQTRQVAEIEDVLWEDLMPECLWRFRMRGFGPLFVGMDSHGVSEYQRVRDTAQERRAAARRVLGL</sequence>
<feature type="domain" description="Fe-S hydro-lyase tartrate dehydratase beta-type catalytic" evidence="4">
    <location>
        <begin position="29"/>
        <end position="197"/>
    </location>
</feature>
<feature type="compositionally biased region" description="Low complexity" evidence="3">
    <location>
        <begin position="1"/>
        <end position="15"/>
    </location>
</feature>
<dbReference type="Gene3D" id="3.20.130.10">
    <property type="entry name" value="Fe-S hydro-lyase, tartrate dehydratase beta-type, catalytic domain"/>
    <property type="match status" value="1"/>
</dbReference>
<evidence type="ECO:0000313" key="5">
    <source>
        <dbReference type="EMBL" id="PSL00632.1"/>
    </source>
</evidence>
<reference evidence="5 6" key="1">
    <citation type="submission" date="2018-03" db="EMBL/GenBank/DDBJ databases">
        <title>Genomic Encyclopedia of Archaeal and Bacterial Type Strains, Phase II (KMG-II): from individual species to whole genera.</title>
        <authorList>
            <person name="Goeker M."/>
        </authorList>
    </citation>
    <scope>NUCLEOTIDE SEQUENCE [LARGE SCALE GENOMIC DNA]</scope>
    <source>
        <strain evidence="5 6">DSM 45312</strain>
    </source>
</reference>
<evidence type="ECO:0000313" key="6">
    <source>
        <dbReference type="Proteomes" id="UP000240542"/>
    </source>
</evidence>
<comment type="caution">
    <text evidence="5">The sequence shown here is derived from an EMBL/GenBank/DDBJ whole genome shotgun (WGS) entry which is preliminary data.</text>
</comment>
<dbReference type="InterPro" id="IPR004647">
    <property type="entry name" value="Fe-S_hydro-lyase_TtdB-typ_cat"/>
</dbReference>
<dbReference type="EMBL" id="PYGA01000001">
    <property type="protein sequence ID" value="PSL00632.1"/>
    <property type="molecule type" value="Genomic_DNA"/>
</dbReference>
<dbReference type="OrthoDB" id="9798978at2"/>
<accession>A0A2P8DTW4</accession>
<gene>
    <name evidence="5" type="ORF">CLV63_101106</name>
</gene>
<dbReference type="InterPro" id="IPR036660">
    <property type="entry name" value="Fe-S_hydroAse_TtdB_cat_sf"/>
</dbReference>
<evidence type="ECO:0000259" key="4">
    <source>
        <dbReference type="Pfam" id="PF05683"/>
    </source>
</evidence>
<comment type="similarity">
    <text evidence="1">Belongs to the class-I fumarase family.</text>
</comment>
<protein>
    <submittedName>
        <fullName evidence="5">L(+)-tartrate dehydratase beta subunit</fullName>
    </submittedName>
</protein>
<feature type="region of interest" description="Disordered" evidence="3">
    <location>
        <begin position="1"/>
        <end position="22"/>
    </location>
</feature>
<dbReference type="Pfam" id="PF05683">
    <property type="entry name" value="Fumerase_C"/>
    <property type="match status" value="1"/>
</dbReference>
<evidence type="ECO:0000256" key="3">
    <source>
        <dbReference type="SAM" id="MobiDB-lite"/>
    </source>
</evidence>
<dbReference type="Proteomes" id="UP000240542">
    <property type="component" value="Unassembled WGS sequence"/>
</dbReference>
<dbReference type="RefSeq" id="WP_106580833.1">
    <property type="nucleotide sequence ID" value="NZ_PYGA01000001.1"/>
</dbReference>
<proteinExistence type="inferred from homology"/>
<organism evidence="5 6">
    <name type="scientific">Murinocardiopsis flavida</name>
    <dbReference type="NCBI Taxonomy" id="645275"/>
    <lineage>
        <taxon>Bacteria</taxon>
        <taxon>Bacillati</taxon>
        <taxon>Actinomycetota</taxon>
        <taxon>Actinomycetes</taxon>
        <taxon>Streptosporangiales</taxon>
        <taxon>Nocardiopsidaceae</taxon>
        <taxon>Murinocardiopsis</taxon>
    </lineage>
</organism>
<dbReference type="SUPFAM" id="SSF117457">
    <property type="entry name" value="FumA C-terminal domain-like"/>
    <property type="match status" value="1"/>
</dbReference>
<dbReference type="PANTHER" id="PTHR43351:SF2">
    <property type="entry name" value="L(+)-TARTRATE DEHYDRATASE SUBUNIT BETA-RELATED"/>
    <property type="match status" value="1"/>
</dbReference>
<name>A0A2P8DTW4_9ACTN</name>
<evidence type="ECO:0000256" key="1">
    <source>
        <dbReference type="ARBA" id="ARBA00008876"/>
    </source>
</evidence>
<keyword evidence="6" id="KW-1185">Reference proteome</keyword>
<keyword evidence="2" id="KW-0456">Lyase</keyword>
<evidence type="ECO:0000256" key="2">
    <source>
        <dbReference type="ARBA" id="ARBA00023239"/>
    </source>
</evidence>
<dbReference type="PANTHER" id="PTHR43351">
    <property type="entry name" value="L(+)-TARTRATE DEHYDRATASE SUBUNIT BETA"/>
    <property type="match status" value="1"/>
</dbReference>
<dbReference type="AlphaFoldDB" id="A0A2P8DTW4"/>